<dbReference type="InterPro" id="IPR011009">
    <property type="entry name" value="Kinase-like_dom_sf"/>
</dbReference>
<dbReference type="EMBL" id="JAUJYN010000006">
    <property type="protein sequence ID" value="KAK1267808.1"/>
    <property type="molecule type" value="Genomic_DNA"/>
</dbReference>
<dbReference type="Proteomes" id="UP001179952">
    <property type="component" value="Unassembled WGS sequence"/>
</dbReference>
<dbReference type="GO" id="GO:0004672">
    <property type="term" value="F:protein kinase activity"/>
    <property type="evidence" value="ECO:0007669"/>
    <property type="project" value="InterPro"/>
</dbReference>
<evidence type="ECO:0000259" key="11">
    <source>
        <dbReference type="PROSITE" id="PS50011"/>
    </source>
</evidence>
<dbReference type="GO" id="GO:0005524">
    <property type="term" value="F:ATP binding"/>
    <property type="evidence" value="ECO:0007669"/>
    <property type="project" value="InterPro"/>
</dbReference>
<dbReference type="AlphaFoldDB" id="A0AAV9ATY0"/>
<name>A0AAV9ATY0_ACOGR</name>
<dbReference type="PANTHER" id="PTHR48007:SF79">
    <property type="entry name" value="(WILD MALAYSIAN BANANA) HYPOTHETICAL PROTEIN"/>
    <property type="match status" value="1"/>
</dbReference>
<dbReference type="Gene3D" id="3.80.10.10">
    <property type="entry name" value="Ribonuclease Inhibitor"/>
    <property type="match status" value="2"/>
</dbReference>
<evidence type="ECO:0000313" key="13">
    <source>
        <dbReference type="Proteomes" id="UP001179952"/>
    </source>
</evidence>
<reference evidence="12" key="2">
    <citation type="submission" date="2023-06" db="EMBL/GenBank/DDBJ databases">
        <authorList>
            <person name="Ma L."/>
            <person name="Liu K.-W."/>
            <person name="Li Z."/>
            <person name="Hsiao Y.-Y."/>
            <person name="Qi Y."/>
            <person name="Fu T."/>
            <person name="Tang G."/>
            <person name="Zhang D."/>
            <person name="Sun W.-H."/>
            <person name="Liu D.-K."/>
            <person name="Li Y."/>
            <person name="Chen G.-Z."/>
            <person name="Liu X.-D."/>
            <person name="Liao X.-Y."/>
            <person name="Jiang Y.-T."/>
            <person name="Yu X."/>
            <person name="Hao Y."/>
            <person name="Huang J."/>
            <person name="Zhao X.-W."/>
            <person name="Ke S."/>
            <person name="Chen Y.-Y."/>
            <person name="Wu W.-L."/>
            <person name="Hsu J.-L."/>
            <person name="Lin Y.-F."/>
            <person name="Huang M.-D."/>
            <person name="Li C.-Y."/>
            <person name="Huang L."/>
            <person name="Wang Z.-W."/>
            <person name="Zhao X."/>
            <person name="Zhong W.-Y."/>
            <person name="Peng D.-H."/>
            <person name="Ahmad S."/>
            <person name="Lan S."/>
            <person name="Zhang J.-S."/>
            <person name="Tsai W.-C."/>
            <person name="Van De Peer Y."/>
            <person name="Liu Z.-J."/>
        </authorList>
    </citation>
    <scope>NUCLEOTIDE SEQUENCE</scope>
    <source>
        <strain evidence="12">SCP</strain>
        <tissue evidence="12">Leaves</tissue>
    </source>
</reference>
<dbReference type="Gene3D" id="1.10.510.10">
    <property type="entry name" value="Transferase(Phosphotransferase) domain 1"/>
    <property type="match status" value="1"/>
</dbReference>
<feature type="signal peptide" evidence="10">
    <location>
        <begin position="1"/>
        <end position="25"/>
    </location>
</feature>
<evidence type="ECO:0000256" key="5">
    <source>
        <dbReference type="ARBA" id="ARBA00022737"/>
    </source>
</evidence>
<comment type="caution">
    <text evidence="12">The sequence shown here is derived from an EMBL/GenBank/DDBJ whole genome shotgun (WGS) entry which is preliminary data.</text>
</comment>
<evidence type="ECO:0000256" key="2">
    <source>
        <dbReference type="ARBA" id="ARBA00022614"/>
    </source>
</evidence>
<dbReference type="Pfam" id="PF00069">
    <property type="entry name" value="Pkinase"/>
    <property type="match status" value="1"/>
</dbReference>
<dbReference type="Pfam" id="PF00560">
    <property type="entry name" value="LRR_1"/>
    <property type="match status" value="2"/>
</dbReference>
<dbReference type="FunFam" id="3.80.10.10:FF:000400">
    <property type="entry name" value="Nuclear pore complex protein NUP107"/>
    <property type="match status" value="1"/>
</dbReference>
<comment type="subcellular location">
    <subcellularLocation>
        <location evidence="1">Membrane</location>
    </subcellularLocation>
</comment>
<gene>
    <name evidence="12" type="ORF">QJS04_geneDACA006800</name>
</gene>
<dbReference type="InterPro" id="IPR000719">
    <property type="entry name" value="Prot_kinase_dom"/>
</dbReference>
<feature type="region of interest" description="Disordered" evidence="8">
    <location>
        <begin position="288"/>
        <end position="338"/>
    </location>
</feature>
<dbReference type="Gene3D" id="3.30.200.20">
    <property type="entry name" value="Phosphorylase Kinase, domain 1"/>
    <property type="match status" value="1"/>
</dbReference>
<feature type="domain" description="Protein kinase" evidence="11">
    <location>
        <begin position="367"/>
        <end position="617"/>
    </location>
</feature>
<dbReference type="GO" id="GO:0016020">
    <property type="term" value="C:membrane"/>
    <property type="evidence" value="ECO:0007669"/>
    <property type="project" value="UniProtKB-SubCell"/>
</dbReference>
<organism evidence="12 13">
    <name type="scientific">Acorus gramineus</name>
    <name type="common">Dwarf sweet flag</name>
    <dbReference type="NCBI Taxonomy" id="55184"/>
    <lineage>
        <taxon>Eukaryota</taxon>
        <taxon>Viridiplantae</taxon>
        <taxon>Streptophyta</taxon>
        <taxon>Embryophyta</taxon>
        <taxon>Tracheophyta</taxon>
        <taxon>Spermatophyta</taxon>
        <taxon>Magnoliopsida</taxon>
        <taxon>Liliopsida</taxon>
        <taxon>Acoraceae</taxon>
        <taxon>Acorus</taxon>
    </lineage>
</organism>
<keyword evidence="7 9" id="KW-0472">Membrane</keyword>
<dbReference type="PANTHER" id="PTHR48007">
    <property type="entry name" value="LEUCINE-RICH REPEAT RECEPTOR-LIKE PROTEIN KINASE PXC1"/>
    <property type="match status" value="1"/>
</dbReference>
<dbReference type="InterPro" id="IPR046959">
    <property type="entry name" value="PRK1-6/SRF4-like"/>
</dbReference>
<evidence type="ECO:0000256" key="3">
    <source>
        <dbReference type="ARBA" id="ARBA00022692"/>
    </source>
</evidence>
<evidence type="ECO:0000256" key="4">
    <source>
        <dbReference type="ARBA" id="ARBA00022729"/>
    </source>
</evidence>
<keyword evidence="12" id="KW-0675">Receptor</keyword>
<protein>
    <submittedName>
        <fullName evidence="12">Inactive receptor kinase</fullName>
    </submittedName>
</protein>
<evidence type="ECO:0000256" key="7">
    <source>
        <dbReference type="ARBA" id="ARBA00023136"/>
    </source>
</evidence>
<dbReference type="InterPro" id="IPR032675">
    <property type="entry name" value="LRR_dom_sf"/>
</dbReference>
<keyword evidence="2" id="KW-0433">Leucine-rich repeat</keyword>
<proteinExistence type="predicted"/>
<feature type="chain" id="PRO_5043720632" evidence="10">
    <location>
        <begin position="26"/>
        <end position="634"/>
    </location>
</feature>
<keyword evidence="3 9" id="KW-0812">Transmembrane</keyword>
<evidence type="ECO:0000313" key="12">
    <source>
        <dbReference type="EMBL" id="KAK1267808.1"/>
    </source>
</evidence>
<reference evidence="12" key="1">
    <citation type="journal article" date="2023" name="Nat. Commun.">
        <title>Diploid and tetraploid genomes of Acorus and the evolution of monocots.</title>
        <authorList>
            <person name="Ma L."/>
            <person name="Liu K.W."/>
            <person name="Li Z."/>
            <person name="Hsiao Y.Y."/>
            <person name="Qi Y."/>
            <person name="Fu T."/>
            <person name="Tang G.D."/>
            <person name="Zhang D."/>
            <person name="Sun W.H."/>
            <person name="Liu D.K."/>
            <person name="Li Y."/>
            <person name="Chen G.Z."/>
            <person name="Liu X.D."/>
            <person name="Liao X.Y."/>
            <person name="Jiang Y.T."/>
            <person name="Yu X."/>
            <person name="Hao Y."/>
            <person name="Huang J."/>
            <person name="Zhao X.W."/>
            <person name="Ke S."/>
            <person name="Chen Y.Y."/>
            <person name="Wu W.L."/>
            <person name="Hsu J.L."/>
            <person name="Lin Y.F."/>
            <person name="Huang M.D."/>
            <person name="Li C.Y."/>
            <person name="Huang L."/>
            <person name="Wang Z.W."/>
            <person name="Zhao X."/>
            <person name="Zhong W.Y."/>
            <person name="Peng D.H."/>
            <person name="Ahmad S."/>
            <person name="Lan S."/>
            <person name="Zhang J.S."/>
            <person name="Tsai W.C."/>
            <person name="Van de Peer Y."/>
            <person name="Liu Z.J."/>
        </authorList>
    </citation>
    <scope>NUCLEOTIDE SEQUENCE</scope>
    <source>
        <strain evidence="12">SCP</strain>
    </source>
</reference>
<dbReference type="SUPFAM" id="SSF56112">
    <property type="entry name" value="Protein kinase-like (PK-like)"/>
    <property type="match status" value="1"/>
</dbReference>
<keyword evidence="5" id="KW-0677">Repeat</keyword>
<accession>A0AAV9ATY0</accession>
<evidence type="ECO:0000256" key="10">
    <source>
        <dbReference type="SAM" id="SignalP"/>
    </source>
</evidence>
<feature type="compositionally biased region" description="Basic and acidic residues" evidence="8">
    <location>
        <begin position="288"/>
        <end position="301"/>
    </location>
</feature>
<evidence type="ECO:0000256" key="6">
    <source>
        <dbReference type="ARBA" id="ARBA00022989"/>
    </source>
</evidence>
<sequence>MDRILTWVVLSISLLLFLLPNMSTSEEEPVKAVLIDFLHKLSIENKNIDSDLLWNTSTDPCTGGWIGVHCDKRNVTVQKIALEGLHLDGYIHLSRLCAERPITVLSLKQNNLQGGLPDDIGGCKRLTQLFLGGNRLSGPLPSSLSSLNNLKRLDISDNMFSGPLPPDLSKISGLVTFSAQNNNLNGSILRFDFENFDDFNVSYNDFSGPIPEGGGGQLSYMSFVGNPGLCGEPLKNACPPPMTQSSSLKKMKMLGRLVILLSGYILLGLVLVCFVVFKLIKRRKANDTHEKLVGEAPERKSSSSSSSVTKSTIEGGGRSSVTKSTIEGGPSRSEYSITTPTENSSLVVLQNPSMNARRTLRFEDLLKAPAELMGRGRFGSLYKVMLEDGTTMVVKRIKGWGIEREEFEKRMGRLDEVRHRGVLPALAFYCSKQEKLLVYQYQPNGSLFSLLHGNQNGQAFNWATRLNVASNIASALAHMHKELQPDGIAHGNLKSSNILMDHHMDPLITEYGLAKPIIATNQNLPNTFKSDVYSLGVVLLELLTGKTVQNNGPELARWVQSVVREEWTVEVFDKVLMLDGSSEERMVHLLRIALKCIDPAPEARPRAGEAAAMIECVKEDEERSLVLDTSLVGE</sequence>
<dbReference type="InterPro" id="IPR001611">
    <property type="entry name" value="Leu-rich_rpt"/>
</dbReference>
<feature type="transmembrane region" description="Helical" evidence="9">
    <location>
        <begin position="253"/>
        <end position="277"/>
    </location>
</feature>
<keyword evidence="13" id="KW-1185">Reference proteome</keyword>
<dbReference type="SUPFAM" id="SSF52058">
    <property type="entry name" value="L domain-like"/>
    <property type="match status" value="1"/>
</dbReference>
<keyword evidence="6 9" id="KW-1133">Transmembrane helix</keyword>
<keyword evidence="12" id="KW-0418">Kinase</keyword>
<keyword evidence="4 10" id="KW-0732">Signal</keyword>
<keyword evidence="12" id="KW-0808">Transferase</keyword>
<dbReference type="PROSITE" id="PS50011">
    <property type="entry name" value="PROTEIN_KINASE_DOM"/>
    <property type="match status" value="1"/>
</dbReference>
<evidence type="ECO:0000256" key="8">
    <source>
        <dbReference type="SAM" id="MobiDB-lite"/>
    </source>
</evidence>
<evidence type="ECO:0000256" key="1">
    <source>
        <dbReference type="ARBA" id="ARBA00004370"/>
    </source>
</evidence>
<evidence type="ECO:0000256" key="9">
    <source>
        <dbReference type="SAM" id="Phobius"/>
    </source>
</evidence>